<reference evidence="1 2" key="1">
    <citation type="journal article" date="2014" name="Agronomy (Basel)">
        <title>A Draft Genome Sequence for Ensete ventricosum, the Drought-Tolerant Tree Against Hunger.</title>
        <authorList>
            <person name="Harrison J."/>
            <person name="Moore K.A."/>
            <person name="Paszkiewicz K."/>
            <person name="Jones T."/>
            <person name="Grant M."/>
            <person name="Ambacheew D."/>
            <person name="Muzemil S."/>
            <person name="Studholme D.J."/>
        </authorList>
    </citation>
    <scope>NUCLEOTIDE SEQUENCE [LARGE SCALE GENOMIC DNA]</scope>
</reference>
<dbReference type="Proteomes" id="UP000287651">
    <property type="component" value="Unassembled WGS sequence"/>
</dbReference>
<gene>
    <name evidence="1" type="ORF">B296_00043140</name>
</gene>
<evidence type="ECO:0000313" key="2">
    <source>
        <dbReference type="Proteomes" id="UP000287651"/>
    </source>
</evidence>
<feature type="non-terminal residue" evidence="1">
    <location>
        <position position="1"/>
    </location>
</feature>
<dbReference type="EMBL" id="AMZH03018667">
    <property type="protein sequence ID" value="RRT41317.1"/>
    <property type="molecule type" value="Genomic_DNA"/>
</dbReference>
<proteinExistence type="predicted"/>
<name>A0A426XP92_ENSVE</name>
<organism evidence="1 2">
    <name type="scientific">Ensete ventricosum</name>
    <name type="common">Abyssinian banana</name>
    <name type="synonym">Musa ensete</name>
    <dbReference type="NCBI Taxonomy" id="4639"/>
    <lineage>
        <taxon>Eukaryota</taxon>
        <taxon>Viridiplantae</taxon>
        <taxon>Streptophyta</taxon>
        <taxon>Embryophyta</taxon>
        <taxon>Tracheophyta</taxon>
        <taxon>Spermatophyta</taxon>
        <taxon>Magnoliopsida</taxon>
        <taxon>Liliopsida</taxon>
        <taxon>Zingiberales</taxon>
        <taxon>Musaceae</taxon>
        <taxon>Ensete</taxon>
    </lineage>
</organism>
<sequence>ILSSPLRIDGDVGHWQPPLPVGNCPCVVIAVGGPLCGRASPSRVPLGRKQPACGAVPTNGLAIGDCPYRWPGCMRLPLQGPWLWVVTPVGRLAVSSHPSKWPAHRWFLLSTGSSPTIIARTQRKFIRDSISSHAV</sequence>
<dbReference type="AlphaFoldDB" id="A0A426XP92"/>
<evidence type="ECO:0000313" key="1">
    <source>
        <dbReference type="EMBL" id="RRT41317.1"/>
    </source>
</evidence>
<protein>
    <submittedName>
        <fullName evidence="1">Uncharacterized protein</fullName>
    </submittedName>
</protein>
<comment type="caution">
    <text evidence="1">The sequence shown here is derived from an EMBL/GenBank/DDBJ whole genome shotgun (WGS) entry which is preliminary data.</text>
</comment>
<accession>A0A426XP92</accession>